<reference evidence="3" key="1">
    <citation type="journal article" date="2019" name="Int. J. Syst. Evol. Microbiol.">
        <title>The Global Catalogue of Microorganisms (GCM) 10K type strain sequencing project: providing services to taxonomists for standard genome sequencing and annotation.</title>
        <authorList>
            <consortium name="The Broad Institute Genomics Platform"/>
            <consortium name="The Broad Institute Genome Sequencing Center for Infectious Disease"/>
            <person name="Wu L."/>
            <person name="Ma J."/>
        </authorList>
    </citation>
    <scope>NUCLEOTIDE SEQUENCE [LARGE SCALE GENOMIC DNA]</scope>
    <source>
        <strain evidence="3">JCM 17564</strain>
    </source>
</reference>
<protein>
    <submittedName>
        <fullName evidence="2">DUF2155 domain-containing protein</fullName>
    </submittedName>
</protein>
<dbReference type="Pfam" id="PF09923">
    <property type="entry name" value="DUF2155"/>
    <property type="match status" value="1"/>
</dbReference>
<dbReference type="PROSITE" id="PS51257">
    <property type="entry name" value="PROKAR_LIPOPROTEIN"/>
    <property type="match status" value="1"/>
</dbReference>
<evidence type="ECO:0000256" key="1">
    <source>
        <dbReference type="SAM" id="MobiDB-lite"/>
    </source>
</evidence>
<feature type="compositionally biased region" description="Low complexity" evidence="1">
    <location>
        <begin position="25"/>
        <end position="40"/>
    </location>
</feature>
<comment type="caution">
    <text evidence="2">The sequence shown here is derived from an EMBL/GenBank/DDBJ whole genome shotgun (WGS) entry which is preliminary data.</text>
</comment>
<dbReference type="EMBL" id="BAABBR010000001">
    <property type="protein sequence ID" value="GAA4035402.1"/>
    <property type="molecule type" value="Genomic_DNA"/>
</dbReference>
<feature type="region of interest" description="Disordered" evidence="1">
    <location>
        <begin position="158"/>
        <end position="191"/>
    </location>
</feature>
<gene>
    <name evidence="2" type="ORF">GCM10022281_14740</name>
</gene>
<dbReference type="InterPro" id="IPR019225">
    <property type="entry name" value="DUF2155"/>
</dbReference>
<evidence type="ECO:0000313" key="3">
    <source>
        <dbReference type="Proteomes" id="UP001424459"/>
    </source>
</evidence>
<organism evidence="2 3">
    <name type="scientific">Sphingomonas rosea</name>
    <dbReference type="NCBI Taxonomy" id="335605"/>
    <lineage>
        <taxon>Bacteria</taxon>
        <taxon>Pseudomonadati</taxon>
        <taxon>Pseudomonadota</taxon>
        <taxon>Alphaproteobacteria</taxon>
        <taxon>Sphingomonadales</taxon>
        <taxon>Sphingomonadaceae</taxon>
        <taxon>Sphingomonas</taxon>
    </lineage>
</organism>
<proteinExistence type="predicted"/>
<name>A0ABP7U3T7_9SPHN</name>
<evidence type="ECO:0000313" key="2">
    <source>
        <dbReference type="EMBL" id="GAA4035402.1"/>
    </source>
</evidence>
<sequence length="191" mass="20479">MKRRALALVPLGLLMAGCDRLPGAKQQEPAAAANDAGADKPIPQAPGTTPMNERVATLGILNKRNGISRDFKLRPGQAIRFKDVIVRLRACEKTPPWEFDQLTGAFVQVDVQQTDGSFDRVFSGWLYKESPSLNVVEHRVYDVWPKACEMNFPAAAESAGAVSDDNASSSAPQSGRGGAADERSASPSNPT</sequence>
<keyword evidence="3" id="KW-1185">Reference proteome</keyword>
<feature type="region of interest" description="Disordered" evidence="1">
    <location>
        <begin position="25"/>
        <end position="51"/>
    </location>
</feature>
<accession>A0ABP7U3T7</accession>
<dbReference type="Proteomes" id="UP001424459">
    <property type="component" value="Unassembled WGS sequence"/>
</dbReference>